<organism evidence="3 4">
    <name type="scientific">Methylobacterium crusticola</name>
    <dbReference type="NCBI Taxonomy" id="1697972"/>
    <lineage>
        <taxon>Bacteria</taxon>
        <taxon>Pseudomonadati</taxon>
        <taxon>Pseudomonadota</taxon>
        <taxon>Alphaproteobacteria</taxon>
        <taxon>Hyphomicrobiales</taxon>
        <taxon>Methylobacteriaceae</taxon>
        <taxon>Methylobacterium</taxon>
    </lineage>
</organism>
<dbReference type="PROSITE" id="PS51257">
    <property type="entry name" value="PROKAR_LIPOPROTEIN"/>
    <property type="match status" value="1"/>
</dbReference>
<gene>
    <name evidence="3" type="ORF">OPKNFCMD_0679</name>
</gene>
<evidence type="ECO:0000313" key="3">
    <source>
        <dbReference type="EMBL" id="GJD47966.1"/>
    </source>
</evidence>
<sequence>MKTLTLTLAATVMLGCLGFAAAPASAAVTGPSAVATDGSTVERAAMQGRHRMMRHQRMMRHRGVHRRMMRSDPNSRNPSRPGYQQQKGNTSGGPAY</sequence>
<dbReference type="RefSeq" id="WP_128563848.1">
    <property type="nucleotide sequence ID" value="NZ_BPQH01000002.1"/>
</dbReference>
<feature type="compositionally biased region" description="Polar residues" evidence="1">
    <location>
        <begin position="72"/>
        <end position="89"/>
    </location>
</feature>
<dbReference type="Proteomes" id="UP001055167">
    <property type="component" value="Unassembled WGS sequence"/>
</dbReference>
<name>A0ABQ4QSC7_9HYPH</name>
<accession>A0ABQ4QSC7</accession>
<keyword evidence="4" id="KW-1185">Reference proteome</keyword>
<evidence type="ECO:0000256" key="2">
    <source>
        <dbReference type="SAM" id="SignalP"/>
    </source>
</evidence>
<protein>
    <submittedName>
        <fullName evidence="3">Uncharacterized protein</fullName>
    </submittedName>
</protein>
<feature type="compositionally biased region" description="Basic residues" evidence="1">
    <location>
        <begin position="54"/>
        <end position="68"/>
    </location>
</feature>
<evidence type="ECO:0000256" key="1">
    <source>
        <dbReference type="SAM" id="MobiDB-lite"/>
    </source>
</evidence>
<comment type="caution">
    <text evidence="3">The sequence shown here is derived from an EMBL/GenBank/DDBJ whole genome shotgun (WGS) entry which is preliminary data.</text>
</comment>
<evidence type="ECO:0000313" key="4">
    <source>
        <dbReference type="Proteomes" id="UP001055167"/>
    </source>
</evidence>
<feature type="region of interest" description="Disordered" evidence="1">
    <location>
        <begin position="54"/>
        <end position="96"/>
    </location>
</feature>
<feature type="chain" id="PRO_5045318291" evidence="2">
    <location>
        <begin position="27"/>
        <end position="96"/>
    </location>
</feature>
<proteinExistence type="predicted"/>
<keyword evidence="2" id="KW-0732">Signal</keyword>
<dbReference type="EMBL" id="BPQH01000002">
    <property type="protein sequence ID" value="GJD47966.1"/>
    <property type="molecule type" value="Genomic_DNA"/>
</dbReference>
<reference evidence="3" key="1">
    <citation type="journal article" date="2021" name="Front. Microbiol.">
        <title>Comprehensive Comparative Genomics and Phenotyping of Methylobacterium Species.</title>
        <authorList>
            <person name="Alessa O."/>
            <person name="Ogura Y."/>
            <person name="Fujitani Y."/>
            <person name="Takami H."/>
            <person name="Hayashi T."/>
            <person name="Sahin N."/>
            <person name="Tani A."/>
        </authorList>
    </citation>
    <scope>NUCLEOTIDE SEQUENCE</scope>
    <source>
        <strain evidence="3">KCTC 52305</strain>
    </source>
</reference>
<reference evidence="3" key="2">
    <citation type="submission" date="2021-08" db="EMBL/GenBank/DDBJ databases">
        <authorList>
            <person name="Tani A."/>
            <person name="Ola A."/>
            <person name="Ogura Y."/>
            <person name="Katsura K."/>
            <person name="Hayashi T."/>
        </authorList>
    </citation>
    <scope>NUCLEOTIDE SEQUENCE</scope>
    <source>
        <strain evidence="3">KCTC 52305</strain>
    </source>
</reference>
<feature type="signal peptide" evidence="2">
    <location>
        <begin position="1"/>
        <end position="26"/>
    </location>
</feature>